<evidence type="ECO:0000313" key="2">
    <source>
        <dbReference type="EMBL" id="TDL19784.1"/>
    </source>
</evidence>
<reference evidence="2 3" key="1">
    <citation type="submission" date="2018-06" db="EMBL/GenBank/DDBJ databases">
        <title>A transcriptomic atlas of mushroom development highlights an independent origin of complex multicellularity.</title>
        <authorList>
            <consortium name="DOE Joint Genome Institute"/>
            <person name="Krizsan K."/>
            <person name="Almasi E."/>
            <person name="Merenyi Z."/>
            <person name="Sahu N."/>
            <person name="Viragh M."/>
            <person name="Koszo T."/>
            <person name="Mondo S."/>
            <person name="Kiss B."/>
            <person name="Balint B."/>
            <person name="Kues U."/>
            <person name="Barry K."/>
            <person name="Hegedus J.C."/>
            <person name="Henrissat B."/>
            <person name="Johnson J."/>
            <person name="Lipzen A."/>
            <person name="Ohm R."/>
            <person name="Nagy I."/>
            <person name="Pangilinan J."/>
            <person name="Yan J."/>
            <person name="Xiong Y."/>
            <person name="Grigoriev I.V."/>
            <person name="Hibbett D.S."/>
            <person name="Nagy L.G."/>
        </authorList>
    </citation>
    <scope>NUCLEOTIDE SEQUENCE [LARGE SCALE GENOMIC DNA]</scope>
    <source>
        <strain evidence="2 3">SZMC22713</strain>
    </source>
</reference>
<dbReference type="VEuPathDB" id="FungiDB:BD410DRAFT_805448"/>
<name>A0A4Y7PWJ7_9AGAM</name>
<evidence type="ECO:0000313" key="3">
    <source>
        <dbReference type="Proteomes" id="UP000294933"/>
    </source>
</evidence>
<accession>A0A4Y7PWJ7</accession>
<sequence length="292" mass="32922">MCNVMRSLRNFMGFAIGQMRASGGFEASRSGGFWNLPMLQERSRNAMSVHPSSENGRRRVRTSSHPDKDTSTIRPAMTTLIPTCVMANFIRTATTTTITFTLVPSPLRPYLVSSRTQTGVIPHSLIVSQPPSPTNSVHLRCFTTKRPSCGARHAEGDNDAWRLVKGFCFNMITLELPLDDMRSVVNVGEHMLHQTLFFWSELQLQIMHTPQPSRRQRQLGKRWWRSRPTRTCIFEHDLDVADDLDDNAPTPAYRLALRVAPPTTTPQSPTASPRNSSLLARTFAMVTVVHFM</sequence>
<feature type="region of interest" description="Disordered" evidence="1">
    <location>
        <begin position="44"/>
        <end position="72"/>
    </location>
</feature>
<dbReference type="Proteomes" id="UP000294933">
    <property type="component" value="Unassembled WGS sequence"/>
</dbReference>
<dbReference type="AlphaFoldDB" id="A0A4Y7PWJ7"/>
<protein>
    <submittedName>
        <fullName evidence="2">Uncharacterized protein</fullName>
    </submittedName>
</protein>
<proteinExistence type="predicted"/>
<organism evidence="2 3">
    <name type="scientific">Rickenella mellea</name>
    <dbReference type="NCBI Taxonomy" id="50990"/>
    <lineage>
        <taxon>Eukaryota</taxon>
        <taxon>Fungi</taxon>
        <taxon>Dikarya</taxon>
        <taxon>Basidiomycota</taxon>
        <taxon>Agaricomycotina</taxon>
        <taxon>Agaricomycetes</taxon>
        <taxon>Hymenochaetales</taxon>
        <taxon>Rickenellaceae</taxon>
        <taxon>Rickenella</taxon>
    </lineage>
</organism>
<keyword evidence="3" id="KW-1185">Reference proteome</keyword>
<dbReference type="EMBL" id="ML170193">
    <property type="protein sequence ID" value="TDL19784.1"/>
    <property type="molecule type" value="Genomic_DNA"/>
</dbReference>
<evidence type="ECO:0000256" key="1">
    <source>
        <dbReference type="SAM" id="MobiDB-lite"/>
    </source>
</evidence>
<gene>
    <name evidence="2" type="ORF">BD410DRAFT_805448</name>
</gene>